<dbReference type="PANTHER" id="PTHR40622:SF1">
    <property type="match status" value="1"/>
</dbReference>
<dbReference type="AlphaFoldDB" id="A0A2T6ZUW8"/>
<evidence type="ECO:0000256" key="3">
    <source>
        <dbReference type="SAM" id="SignalP"/>
    </source>
</evidence>
<dbReference type="PANTHER" id="PTHR40622">
    <property type="match status" value="1"/>
</dbReference>
<organism evidence="4 5">
    <name type="scientific">Tuber borchii</name>
    <name type="common">White truffle</name>
    <dbReference type="NCBI Taxonomy" id="42251"/>
    <lineage>
        <taxon>Eukaryota</taxon>
        <taxon>Fungi</taxon>
        <taxon>Dikarya</taxon>
        <taxon>Ascomycota</taxon>
        <taxon>Pezizomycotina</taxon>
        <taxon>Pezizomycetes</taxon>
        <taxon>Pezizales</taxon>
        <taxon>Tuberaceae</taxon>
        <taxon>Tuber</taxon>
    </lineage>
</organism>
<feature type="transmembrane region" description="Helical" evidence="2">
    <location>
        <begin position="353"/>
        <end position="378"/>
    </location>
</feature>
<name>A0A2T6ZUW8_TUBBO</name>
<feature type="chain" id="PRO_5015413104" evidence="3">
    <location>
        <begin position="17"/>
        <end position="426"/>
    </location>
</feature>
<keyword evidence="2" id="KW-1133">Transmembrane helix</keyword>
<protein>
    <submittedName>
        <fullName evidence="4">Uncharacterized protein</fullName>
    </submittedName>
</protein>
<dbReference type="OrthoDB" id="5409353at2759"/>
<keyword evidence="5" id="KW-1185">Reference proteome</keyword>
<keyword evidence="2" id="KW-0812">Transmembrane</keyword>
<evidence type="ECO:0000256" key="1">
    <source>
        <dbReference type="SAM" id="MobiDB-lite"/>
    </source>
</evidence>
<reference evidence="4 5" key="1">
    <citation type="submission" date="2017-04" db="EMBL/GenBank/DDBJ databases">
        <title>Draft genome sequence of Tuber borchii Vittad., a whitish edible truffle.</title>
        <authorList>
            <consortium name="DOE Joint Genome Institute"/>
            <person name="Murat C."/>
            <person name="Kuo A."/>
            <person name="Barry K.W."/>
            <person name="Clum A."/>
            <person name="Dockter R.B."/>
            <person name="Fauchery L."/>
            <person name="Iotti M."/>
            <person name="Kohler A."/>
            <person name="Labutti K."/>
            <person name="Lindquist E.A."/>
            <person name="Lipzen A."/>
            <person name="Ohm R.A."/>
            <person name="Wang M."/>
            <person name="Grigoriev I.V."/>
            <person name="Zambonelli A."/>
            <person name="Martin F.M."/>
        </authorList>
    </citation>
    <scope>NUCLEOTIDE SEQUENCE [LARGE SCALE GENOMIC DNA]</scope>
    <source>
        <strain evidence="4 5">Tbo3840</strain>
    </source>
</reference>
<comment type="caution">
    <text evidence="4">The sequence shown here is derived from an EMBL/GenBank/DDBJ whole genome shotgun (WGS) entry which is preliminary data.</text>
</comment>
<evidence type="ECO:0000313" key="4">
    <source>
        <dbReference type="EMBL" id="PUU79298.1"/>
    </source>
</evidence>
<gene>
    <name evidence="4" type="ORF">B9Z19DRAFT_1125396</name>
</gene>
<accession>A0A2T6ZUW8</accession>
<keyword evidence="2" id="KW-0472">Membrane</keyword>
<sequence length="426" mass="47092">MRYLLAAAPFVIPALGAAVATIDGPLEDLLRGFKGSEESYAIHHHKGESFLTARVACNGCRAYAGSKDQNGSKYVPNMSLETDLIFDVRIPNDEPTTLKINDAGVIPFGPNLAIKAYQIPRQIGTEHFLFETAESEWKNLPIGYDLMLQSSREGPESTQKQVTVNFRVTSVDNERNDAIPELEIVVDEELATKKLTMKSVSVKKLAGPPLVWLDELEEMKDLLPLFGLPPLPDASATFDDTTPVDVDIEIEMEKVPCGTNFRCILDHAIDNLRALKNTVTSTKAPSTPPAPPRPCSQNNQEEPNLDEELVLPLPIGRDPVPHYKDFGSFRAEEEKSAHGFGFLNVLSKIMIPIFIGIAAGVAVSLLGLILGQLFMLGWKRIQASKKARRHYKRCNSSGDARAMLAIEEEEDLPEYRDEGIEVVEKE</sequence>
<evidence type="ECO:0000256" key="2">
    <source>
        <dbReference type="SAM" id="Phobius"/>
    </source>
</evidence>
<dbReference type="EMBL" id="NESQ01000095">
    <property type="protein sequence ID" value="PUU79298.1"/>
    <property type="molecule type" value="Genomic_DNA"/>
</dbReference>
<keyword evidence="3" id="KW-0732">Signal</keyword>
<feature type="region of interest" description="Disordered" evidence="1">
    <location>
        <begin position="280"/>
        <end position="302"/>
    </location>
</feature>
<feature type="signal peptide" evidence="3">
    <location>
        <begin position="1"/>
        <end position="16"/>
    </location>
</feature>
<evidence type="ECO:0000313" key="5">
    <source>
        <dbReference type="Proteomes" id="UP000244722"/>
    </source>
</evidence>
<dbReference type="Proteomes" id="UP000244722">
    <property type="component" value="Unassembled WGS sequence"/>
</dbReference>
<proteinExistence type="predicted"/>